<protein>
    <submittedName>
        <fullName evidence="1">Uncharacterized protein</fullName>
    </submittedName>
</protein>
<accession>E6X1P1</accession>
<dbReference type="GO" id="GO:0019068">
    <property type="term" value="P:virion assembly"/>
    <property type="evidence" value="ECO:0007669"/>
    <property type="project" value="InterPro"/>
</dbReference>
<dbReference type="InterPro" id="IPR053734">
    <property type="entry name" value="Phage_Head-Tail_Connect_sf"/>
</dbReference>
<dbReference type="Pfam" id="PF05354">
    <property type="entry name" value="Phage_attach"/>
    <property type="match status" value="1"/>
</dbReference>
<reference evidence="1 2" key="1">
    <citation type="journal article" date="2011" name="Stand. Genomic Sci.">
        <title>Complete genome sequence of Nitratifractor salsuginis type strain (E9I37-1).</title>
        <authorList>
            <person name="Anderson I."/>
            <person name="Sikorski J."/>
            <person name="Zeytun A."/>
            <person name="Nolan M."/>
            <person name="Lapidus A."/>
            <person name="Lucas S."/>
            <person name="Hammon N."/>
            <person name="Deshpande S."/>
            <person name="Cheng J.F."/>
            <person name="Tapia R."/>
            <person name="Han C."/>
            <person name="Goodwin L."/>
            <person name="Pitluck S."/>
            <person name="Liolios K."/>
            <person name="Pagani I."/>
            <person name="Ivanova N."/>
            <person name="Huntemann M."/>
            <person name="Mavromatis K."/>
            <person name="Ovchinikova G."/>
            <person name="Pati A."/>
            <person name="Chen A."/>
            <person name="Palaniappan K."/>
            <person name="Land M."/>
            <person name="Hauser L."/>
            <person name="Brambilla E.M."/>
            <person name="Ngatchou-Djao O.D."/>
            <person name="Rohde M."/>
            <person name="Tindall B.J."/>
            <person name="Goker M."/>
            <person name="Detter J.C."/>
            <person name="Woyke T."/>
            <person name="Bristow J."/>
            <person name="Eisen J.A."/>
            <person name="Markowitz V."/>
            <person name="Hugenholtz P."/>
            <person name="Klenk H.P."/>
            <person name="Kyrpides N.C."/>
        </authorList>
    </citation>
    <scope>NUCLEOTIDE SEQUENCE [LARGE SCALE GENOMIC DNA]</scope>
    <source>
        <strain evidence="2">DSM 16511 / JCM 12458 / E9I37-1</strain>
    </source>
</reference>
<dbReference type="STRING" id="749222.Nitsa_1787"/>
<dbReference type="AlphaFoldDB" id="E6X1P1"/>
<proteinExistence type="predicted"/>
<sequence>MAFKDNLGEDIDTFLSPDDFGESAAIDGKTVNVQFFEKSDLLFEYRQSSYDSPSGGVESASPFILAKRSDIPDIKTGDTITVRGTQYAVNDIQYKRSDIVKLVLTERRDKPFNT</sequence>
<gene>
    <name evidence="1" type="ordered locus">Nitsa_1787</name>
</gene>
<dbReference type="EMBL" id="CP002452">
    <property type="protein sequence ID" value="ADV47032.1"/>
    <property type="molecule type" value="Genomic_DNA"/>
</dbReference>
<dbReference type="InterPro" id="IPR008018">
    <property type="entry name" value="Phage_tail_attach_FII"/>
</dbReference>
<dbReference type="KEGG" id="nsa:Nitsa_1787"/>
<organism evidence="1 2">
    <name type="scientific">Nitratifractor salsuginis (strain DSM 16511 / JCM 12458 / E9I37-1)</name>
    <dbReference type="NCBI Taxonomy" id="749222"/>
    <lineage>
        <taxon>Bacteria</taxon>
        <taxon>Pseudomonadati</taxon>
        <taxon>Campylobacterota</taxon>
        <taxon>Epsilonproteobacteria</taxon>
        <taxon>Campylobacterales</taxon>
        <taxon>Sulfurovaceae</taxon>
        <taxon>Nitratifractor</taxon>
    </lineage>
</organism>
<dbReference type="HOGENOM" id="CLU_2118480_0_0_7"/>
<name>E6X1P1_NITSE</name>
<keyword evidence="2" id="KW-1185">Reference proteome</keyword>
<dbReference type="Proteomes" id="UP000008633">
    <property type="component" value="Chromosome"/>
</dbReference>
<dbReference type="RefSeq" id="WP_013554717.1">
    <property type="nucleotide sequence ID" value="NC_014935.1"/>
</dbReference>
<reference evidence="2" key="2">
    <citation type="submission" date="2011-01" db="EMBL/GenBank/DDBJ databases">
        <title>The complete genome of Nitratifractor salsuginis DSM 16511.</title>
        <authorList>
            <consortium name="US DOE Joint Genome Institute (JGI-PGF)"/>
            <person name="Lucas S."/>
            <person name="Copeland A."/>
            <person name="Lapidus A."/>
            <person name="Bruce D."/>
            <person name="Goodwin L."/>
            <person name="Pitluck S."/>
            <person name="Kyrpides N."/>
            <person name="Mavromatis K."/>
            <person name="Ivanova N."/>
            <person name="Mikhailova N."/>
            <person name="Zeytun A."/>
            <person name="Detter J.C."/>
            <person name="Tapia R."/>
            <person name="Han C."/>
            <person name="Land M."/>
            <person name="Hauser L."/>
            <person name="Markowitz V."/>
            <person name="Cheng J.-F."/>
            <person name="Hugenholtz P."/>
            <person name="Woyke T."/>
            <person name="Wu D."/>
            <person name="Tindall B."/>
            <person name="Schuetze A."/>
            <person name="Brambilla E."/>
            <person name="Klenk H.-P."/>
            <person name="Eisen J.A."/>
        </authorList>
    </citation>
    <scope>NUCLEOTIDE SEQUENCE [LARGE SCALE GENOMIC DNA]</scope>
    <source>
        <strain evidence="2">DSM 16511 / JCM 12458 / E9I37-1</strain>
    </source>
</reference>
<evidence type="ECO:0000313" key="2">
    <source>
        <dbReference type="Proteomes" id="UP000008633"/>
    </source>
</evidence>
<dbReference type="Gene3D" id="2.40.10.180">
    <property type="entry name" value="Phage tail proteins"/>
    <property type="match status" value="1"/>
</dbReference>
<evidence type="ECO:0000313" key="1">
    <source>
        <dbReference type="EMBL" id="ADV47032.1"/>
    </source>
</evidence>